<proteinExistence type="predicted"/>
<feature type="non-terminal residue" evidence="1">
    <location>
        <position position="75"/>
    </location>
</feature>
<sequence>MKERILGQLYGIWTSDKDSEPYLKRIRTDINKPEEEIREAAGKALNYIIHDYTSFRVETIDSFFQSVLRNLTREL</sequence>
<reference evidence="1" key="1">
    <citation type="submission" date="2019-03" db="EMBL/GenBank/DDBJ databases">
        <title>Single cell metagenomics reveals metabolic interactions within the superorganism composed of flagellate Streblomastix strix and complex community of Bacteroidetes bacteria on its surface.</title>
        <authorList>
            <person name="Treitli S.C."/>
            <person name="Kolisko M."/>
            <person name="Husnik F."/>
            <person name="Keeling P."/>
            <person name="Hampl V."/>
        </authorList>
    </citation>
    <scope>NUCLEOTIDE SEQUENCE</scope>
    <source>
        <strain evidence="1">STM</strain>
    </source>
</reference>
<keyword evidence="1" id="KW-0378">Hydrolase</keyword>
<keyword evidence="1" id="KW-0547">Nucleotide-binding</keyword>
<dbReference type="AlphaFoldDB" id="A0A5J4R6X3"/>
<dbReference type="GO" id="GO:0004386">
    <property type="term" value="F:helicase activity"/>
    <property type="evidence" value="ECO:0007669"/>
    <property type="project" value="UniProtKB-KW"/>
</dbReference>
<keyword evidence="1" id="KW-0347">Helicase</keyword>
<organism evidence="1">
    <name type="scientific">termite gut metagenome</name>
    <dbReference type="NCBI Taxonomy" id="433724"/>
    <lineage>
        <taxon>unclassified sequences</taxon>
        <taxon>metagenomes</taxon>
        <taxon>organismal metagenomes</taxon>
    </lineage>
</organism>
<evidence type="ECO:0000313" key="1">
    <source>
        <dbReference type="EMBL" id="KAA6329482.1"/>
    </source>
</evidence>
<dbReference type="EC" id="3.1.-.-" evidence="1"/>
<comment type="caution">
    <text evidence="1">The sequence shown here is derived from an EMBL/GenBank/DDBJ whole genome shotgun (WGS) entry which is preliminary data.</text>
</comment>
<dbReference type="EMBL" id="SNRY01001641">
    <property type="protein sequence ID" value="KAA6329482.1"/>
    <property type="molecule type" value="Genomic_DNA"/>
</dbReference>
<keyword evidence="1" id="KW-0067">ATP-binding</keyword>
<name>A0A5J4R6X3_9ZZZZ</name>
<protein>
    <submittedName>
        <fullName evidence="1">ATP-dependent helicase/nuclease subunit A</fullName>
        <ecNumber evidence="1">3.1.-.-</ecNumber>
    </submittedName>
</protein>
<accession>A0A5J4R6X3</accession>
<dbReference type="GO" id="GO:0016787">
    <property type="term" value="F:hydrolase activity"/>
    <property type="evidence" value="ECO:0007669"/>
    <property type="project" value="UniProtKB-KW"/>
</dbReference>
<gene>
    <name evidence="1" type="ORF">EZS27_021711</name>
</gene>